<keyword evidence="14" id="KW-0961">Cell wall biogenesis/degradation</keyword>
<dbReference type="Proteomes" id="UP000177722">
    <property type="component" value="Unassembled WGS sequence"/>
</dbReference>
<feature type="domain" description="Glycosyl transferase family 51" evidence="19">
    <location>
        <begin position="73"/>
        <end position="243"/>
    </location>
</feature>
<dbReference type="GO" id="GO:0005886">
    <property type="term" value="C:plasma membrane"/>
    <property type="evidence" value="ECO:0007669"/>
    <property type="project" value="UniProtKB-SubCell"/>
</dbReference>
<dbReference type="Gene3D" id="2.60.40.10">
    <property type="entry name" value="Immunoglobulins"/>
    <property type="match status" value="1"/>
</dbReference>
<keyword evidence="6" id="KW-0645">Protease</keyword>
<evidence type="ECO:0000256" key="15">
    <source>
        <dbReference type="ARBA" id="ARBA00034000"/>
    </source>
</evidence>
<dbReference type="FunFam" id="1.10.3810.10:FF:000001">
    <property type="entry name" value="Penicillin-binding protein 1A"/>
    <property type="match status" value="1"/>
</dbReference>
<evidence type="ECO:0000256" key="3">
    <source>
        <dbReference type="ARBA" id="ARBA00007739"/>
    </source>
</evidence>
<evidence type="ECO:0000259" key="19">
    <source>
        <dbReference type="Pfam" id="PF00912"/>
    </source>
</evidence>
<evidence type="ECO:0000256" key="8">
    <source>
        <dbReference type="ARBA" id="ARBA00022679"/>
    </source>
</evidence>
<dbReference type="InterPro" id="IPR023346">
    <property type="entry name" value="Lysozyme-like_dom_sf"/>
</dbReference>
<evidence type="ECO:0000256" key="5">
    <source>
        <dbReference type="ARBA" id="ARBA00022645"/>
    </source>
</evidence>
<keyword evidence="11" id="KW-0573">Peptidoglycan synthesis</keyword>
<dbReference type="Gene3D" id="1.10.3810.10">
    <property type="entry name" value="Biosynthetic peptidoglycan transglycosylase-like"/>
    <property type="match status" value="1"/>
</dbReference>
<accession>A0A1G2U8D9</accession>
<evidence type="ECO:0000313" key="21">
    <source>
        <dbReference type="Proteomes" id="UP000177722"/>
    </source>
</evidence>
<dbReference type="GO" id="GO:0008360">
    <property type="term" value="P:regulation of cell shape"/>
    <property type="evidence" value="ECO:0007669"/>
    <property type="project" value="UniProtKB-KW"/>
</dbReference>
<evidence type="ECO:0000256" key="12">
    <source>
        <dbReference type="ARBA" id="ARBA00023136"/>
    </source>
</evidence>
<evidence type="ECO:0000259" key="18">
    <source>
        <dbReference type="Pfam" id="PF00905"/>
    </source>
</evidence>
<dbReference type="Pfam" id="PF17957">
    <property type="entry name" value="Big_7"/>
    <property type="match status" value="1"/>
</dbReference>
<dbReference type="NCBIfam" id="TIGR02074">
    <property type="entry name" value="PBP_1a_fam"/>
    <property type="match status" value="1"/>
</dbReference>
<evidence type="ECO:0000256" key="14">
    <source>
        <dbReference type="ARBA" id="ARBA00023316"/>
    </source>
</evidence>
<keyword evidence="17" id="KW-1133">Transmembrane helix</keyword>
<feature type="domain" description="Penicillin-binding protein transpeptidase" evidence="18">
    <location>
        <begin position="334"/>
        <end position="592"/>
    </location>
</feature>
<feature type="transmembrane region" description="Helical" evidence="17">
    <location>
        <begin position="20"/>
        <end position="40"/>
    </location>
</feature>
<organism evidence="20 21">
    <name type="scientific">Candidatus Zambryskibacteria bacterium RIFCSPLOWO2_01_FULL_45_43</name>
    <dbReference type="NCBI Taxonomy" id="1802762"/>
    <lineage>
        <taxon>Bacteria</taxon>
        <taxon>Candidatus Zambryskiibacteriota</taxon>
    </lineage>
</organism>
<proteinExistence type="inferred from homology"/>
<keyword evidence="10" id="KW-0133">Cell shape</keyword>
<evidence type="ECO:0000256" key="13">
    <source>
        <dbReference type="ARBA" id="ARBA00023268"/>
    </source>
</evidence>
<protein>
    <recommendedName>
        <fullName evidence="22">Penicillin-insensitive transglycosylase</fullName>
    </recommendedName>
</protein>
<evidence type="ECO:0008006" key="22">
    <source>
        <dbReference type="Google" id="ProtNLM"/>
    </source>
</evidence>
<dbReference type="InterPro" id="IPR001460">
    <property type="entry name" value="PCN-bd_Tpept"/>
</dbReference>
<dbReference type="InterPro" id="IPR013783">
    <property type="entry name" value="Ig-like_fold"/>
</dbReference>
<keyword evidence="9" id="KW-0378">Hydrolase</keyword>
<dbReference type="Pfam" id="PF00905">
    <property type="entry name" value="Transpeptidase"/>
    <property type="match status" value="1"/>
</dbReference>
<dbReference type="SUPFAM" id="SSF53955">
    <property type="entry name" value="Lysozyme-like"/>
    <property type="match status" value="1"/>
</dbReference>
<dbReference type="GO" id="GO:0006508">
    <property type="term" value="P:proteolysis"/>
    <property type="evidence" value="ECO:0007669"/>
    <property type="project" value="UniProtKB-KW"/>
</dbReference>
<dbReference type="InterPro" id="IPR050396">
    <property type="entry name" value="Glycosyltr_51/Transpeptidase"/>
</dbReference>
<evidence type="ECO:0000256" key="17">
    <source>
        <dbReference type="SAM" id="Phobius"/>
    </source>
</evidence>
<dbReference type="AlphaFoldDB" id="A0A1G2U8D9"/>
<evidence type="ECO:0000256" key="16">
    <source>
        <dbReference type="ARBA" id="ARBA00049902"/>
    </source>
</evidence>
<evidence type="ECO:0000256" key="11">
    <source>
        <dbReference type="ARBA" id="ARBA00022984"/>
    </source>
</evidence>
<name>A0A1G2U8D9_9BACT</name>
<evidence type="ECO:0000256" key="2">
    <source>
        <dbReference type="ARBA" id="ARBA00007090"/>
    </source>
</evidence>
<dbReference type="SUPFAM" id="SSF56601">
    <property type="entry name" value="beta-lactamase/transpeptidase-like"/>
    <property type="match status" value="1"/>
</dbReference>
<evidence type="ECO:0000256" key="4">
    <source>
        <dbReference type="ARBA" id="ARBA00022475"/>
    </source>
</evidence>
<sequence length="842" mass="94349">MKETRRKRRRTTLGHKMQLVVIAMLITGIFFVSGFLLWAATIKVPDFSLFETRKVSQSTKLYDRTGKILLYDVHRDVRRRVVSFDAISPYIKNAAVAIEDEQFYQHIGIKPEAILRALWVNFRSGGFSQGGSTITQQVIKNALLSQEKTVTRKVKEWILAIKLEQRLSKEEILGLYLNEAPYGGNVYGVEEASMSFFGHHANELTLPEAAYLAALPQSPTRLSPYGNNLELLENRKNTVLKKMLELGSITQDEYAKAIAEKVKFIPQAEQGIRAPHFVMFIKEKLVEKYGEDMVNEGGLRVITTLDMTMQEKAEMIVKKYVEQNIKTYNAKNAALVAIDPKTGQILTMVGSRDYFDTANEGNFNVALAKRQPGSSFKPFVYGAAFENSYTPDTVVFDVPTEFSARCDPLGNPLGGGDKSLCYMPENYDGQYRGPINLRNALAQSINIPAVKMLYLVGLDRAIEFAERVGITSLQDKERYGLTLVLGGGEVSLLEMTSAYGVFANDGKRDPYTGIISVEDASGNIIEEYEQNETQVMDPGVARKISDVLSDNVARTPAFGAQSYLDFPDRQVAVKTGTTNDYRDAWILGYTPSLVVGAWAGNNDNTPMEKKVAGFIIAPLWNAFLKEELRLLPDEKFPTSQPTPKNLKPVLRGVWYGGETYTIDRMSGKRATVFTPTELIEERVIPNPHEILYWVNKNDPTGSPPENPYTDAQFLLWEIPMQTWLLNHGLPSQALGKIPEGFDDLHRPEFAPSIVILSPNATTTYNHTQKLLVETRIQSSFTIEHVDFFVNGTFLGSTRSLPYTFAFVPRDIATTGRTNELRVVVYDIVGNRNEKTLSFGTDL</sequence>
<gene>
    <name evidence="20" type="ORF">A3B16_00635</name>
</gene>
<comment type="catalytic activity">
    <reaction evidence="15">
        <text>Preferential cleavage: (Ac)2-L-Lys-D-Ala-|-D-Ala. Also transpeptidation of peptidyl-alanyl moieties that are N-acyl substituents of D-alanine.</text>
        <dbReference type="EC" id="3.4.16.4"/>
    </reaction>
</comment>
<dbReference type="GO" id="GO:0009252">
    <property type="term" value="P:peptidoglycan biosynthetic process"/>
    <property type="evidence" value="ECO:0007669"/>
    <property type="project" value="UniProtKB-KW"/>
</dbReference>
<evidence type="ECO:0000256" key="9">
    <source>
        <dbReference type="ARBA" id="ARBA00022801"/>
    </source>
</evidence>
<evidence type="ECO:0000256" key="1">
    <source>
        <dbReference type="ARBA" id="ARBA00004236"/>
    </source>
</evidence>
<comment type="catalytic activity">
    <reaction evidence="16">
        <text>[GlcNAc-(1-&gt;4)-Mur2Ac(oyl-L-Ala-gamma-D-Glu-L-Lys-D-Ala-D-Ala)](n)-di-trans,octa-cis-undecaprenyl diphosphate + beta-D-GlcNAc-(1-&gt;4)-Mur2Ac(oyl-L-Ala-gamma-D-Glu-L-Lys-D-Ala-D-Ala)-di-trans,octa-cis-undecaprenyl diphosphate = [GlcNAc-(1-&gt;4)-Mur2Ac(oyl-L-Ala-gamma-D-Glu-L-Lys-D-Ala-D-Ala)](n+1)-di-trans,octa-cis-undecaprenyl diphosphate + di-trans,octa-cis-undecaprenyl diphosphate + H(+)</text>
        <dbReference type="Rhea" id="RHEA:23708"/>
        <dbReference type="Rhea" id="RHEA-COMP:9602"/>
        <dbReference type="Rhea" id="RHEA-COMP:9603"/>
        <dbReference type="ChEBI" id="CHEBI:15378"/>
        <dbReference type="ChEBI" id="CHEBI:58405"/>
        <dbReference type="ChEBI" id="CHEBI:60033"/>
        <dbReference type="ChEBI" id="CHEBI:78435"/>
        <dbReference type="EC" id="2.4.99.28"/>
    </reaction>
</comment>
<dbReference type="Pfam" id="PF00912">
    <property type="entry name" value="Transgly"/>
    <property type="match status" value="1"/>
</dbReference>
<comment type="subcellular location">
    <subcellularLocation>
        <location evidence="1">Cell membrane</location>
    </subcellularLocation>
</comment>
<comment type="similarity">
    <text evidence="2">In the C-terminal section; belongs to the transpeptidase family.</text>
</comment>
<dbReference type="InterPro" id="IPR001264">
    <property type="entry name" value="Glyco_trans_51"/>
</dbReference>
<keyword evidence="7" id="KW-0328">Glycosyltransferase</keyword>
<dbReference type="GO" id="GO:0009002">
    <property type="term" value="F:serine-type D-Ala-D-Ala carboxypeptidase activity"/>
    <property type="evidence" value="ECO:0007669"/>
    <property type="project" value="UniProtKB-EC"/>
</dbReference>
<keyword evidence="5" id="KW-0121">Carboxypeptidase</keyword>
<evidence type="ECO:0000256" key="6">
    <source>
        <dbReference type="ARBA" id="ARBA00022670"/>
    </source>
</evidence>
<dbReference type="PANTHER" id="PTHR32282:SF11">
    <property type="entry name" value="PENICILLIN-BINDING PROTEIN 1B"/>
    <property type="match status" value="1"/>
</dbReference>
<keyword evidence="12 17" id="KW-0472">Membrane</keyword>
<dbReference type="InterPro" id="IPR012338">
    <property type="entry name" value="Beta-lactam/transpept-like"/>
</dbReference>
<dbReference type="GO" id="GO:0008658">
    <property type="term" value="F:penicillin binding"/>
    <property type="evidence" value="ECO:0007669"/>
    <property type="project" value="InterPro"/>
</dbReference>
<keyword evidence="8" id="KW-0808">Transferase</keyword>
<dbReference type="GO" id="GO:0030288">
    <property type="term" value="C:outer membrane-bounded periplasmic space"/>
    <property type="evidence" value="ECO:0007669"/>
    <property type="project" value="TreeGrafter"/>
</dbReference>
<reference evidence="20 21" key="1">
    <citation type="journal article" date="2016" name="Nat. Commun.">
        <title>Thousands of microbial genomes shed light on interconnected biogeochemical processes in an aquifer system.</title>
        <authorList>
            <person name="Anantharaman K."/>
            <person name="Brown C.T."/>
            <person name="Hug L.A."/>
            <person name="Sharon I."/>
            <person name="Castelle C.J."/>
            <person name="Probst A.J."/>
            <person name="Thomas B.C."/>
            <person name="Singh A."/>
            <person name="Wilkins M.J."/>
            <person name="Karaoz U."/>
            <person name="Brodie E.L."/>
            <person name="Williams K.H."/>
            <person name="Hubbard S.S."/>
            <person name="Banfield J.F."/>
        </authorList>
    </citation>
    <scope>NUCLEOTIDE SEQUENCE [LARGE SCALE GENOMIC DNA]</scope>
</reference>
<dbReference type="InterPro" id="IPR036950">
    <property type="entry name" value="PBP_transglycosylase"/>
</dbReference>
<evidence type="ECO:0000256" key="10">
    <source>
        <dbReference type="ARBA" id="ARBA00022960"/>
    </source>
</evidence>
<dbReference type="EMBL" id="MHWF01000015">
    <property type="protein sequence ID" value="OHB05731.1"/>
    <property type="molecule type" value="Genomic_DNA"/>
</dbReference>
<comment type="caution">
    <text evidence="20">The sequence shown here is derived from an EMBL/GenBank/DDBJ whole genome shotgun (WGS) entry which is preliminary data.</text>
</comment>
<evidence type="ECO:0000256" key="7">
    <source>
        <dbReference type="ARBA" id="ARBA00022676"/>
    </source>
</evidence>
<evidence type="ECO:0000313" key="20">
    <source>
        <dbReference type="EMBL" id="OHB05731.1"/>
    </source>
</evidence>
<dbReference type="Gene3D" id="3.40.710.10">
    <property type="entry name" value="DD-peptidase/beta-lactamase superfamily"/>
    <property type="match status" value="1"/>
</dbReference>
<keyword evidence="13" id="KW-0511">Multifunctional enzyme</keyword>
<dbReference type="GO" id="GO:0071555">
    <property type="term" value="P:cell wall organization"/>
    <property type="evidence" value="ECO:0007669"/>
    <property type="project" value="UniProtKB-KW"/>
</dbReference>
<comment type="similarity">
    <text evidence="3">In the N-terminal section; belongs to the glycosyltransferase 51 family.</text>
</comment>
<dbReference type="PANTHER" id="PTHR32282">
    <property type="entry name" value="BINDING PROTEIN TRANSPEPTIDASE, PUTATIVE-RELATED"/>
    <property type="match status" value="1"/>
</dbReference>
<keyword evidence="4" id="KW-1003">Cell membrane</keyword>
<dbReference type="GO" id="GO:0008955">
    <property type="term" value="F:peptidoglycan glycosyltransferase activity"/>
    <property type="evidence" value="ECO:0007669"/>
    <property type="project" value="UniProtKB-EC"/>
</dbReference>
<keyword evidence="17" id="KW-0812">Transmembrane</keyword>